<dbReference type="Proteomes" id="UP001385389">
    <property type="component" value="Chromosome"/>
</dbReference>
<accession>A0ABZ2J0K0</accession>
<sequence length="472" mass="53805">MNDLDKDHDLSGDSLLDLTDDERLALIIERIESKFLDYDGYDFSRRQILALNIFFELSQELRGREMFYAVCMAIPQALLGLESTMYLLEDEETFALAACSSGKCDKDSTRPWSDVMNDRLTIQGESMHIPIRGNPEYNDLLSFEPPHNILGSFVMRPCAGLPGHARLFLEKYVNRVGYQLHHRIIRARNREHIAFIKSMVQDIGHNVIVPNMYYKLYFNRLKRKIEQLHLATTSILAKVNKGATPELVDEGNHLAEIAGGIEAQYQEIYSHYESTSMFLETLLRRRHFEEGRYVLEKRDVNLPTSVVAPVIERFRHRFEEHDIQLVLIGECTEDQVIRLVLDRGLISQVLDNLLSNALKYTEPVPDGQGGEEKCVTYGWKVLADFFGPGKPGIRVWVTSSGAPLDLNEPMDVFKPGFRADNVAHKAGTGRGLYFVRQVVELHGGKVAYKHNGEGNEFSFILPFEQAQDVGLR</sequence>
<proteinExistence type="predicted"/>
<name>A0ABZ2J0K0_9BACT</name>
<comment type="catalytic activity">
    <reaction evidence="1">
        <text>ATP + protein L-histidine = ADP + protein N-phospho-L-histidine.</text>
        <dbReference type="EC" id="2.7.13.3"/>
    </reaction>
</comment>
<evidence type="ECO:0000313" key="10">
    <source>
        <dbReference type="Proteomes" id="UP001385389"/>
    </source>
</evidence>
<dbReference type="EMBL" id="CP146609">
    <property type="protein sequence ID" value="WWX22724.1"/>
    <property type="molecule type" value="Genomic_DNA"/>
</dbReference>
<evidence type="ECO:0000256" key="7">
    <source>
        <dbReference type="ARBA" id="ARBA00023012"/>
    </source>
</evidence>
<dbReference type="Gene3D" id="3.30.565.10">
    <property type="entry name" value="Histidine kinase-like ATPase, C-terminal domain"/>
    <property type="match status" value="1"/>
</dbReference>
<keyword evidence="4" id="KW-0547">Nucleotide-binding</keyword>
<dbReference type="GO" id="GO:0005524">
    <property type="term" value="F:ATP binding"/>
    <property type="evidence" value="ECO:0007669"/>
    <property type="project" value="UniProtKB-KW"/>
</dbReference>
<gene>
    <name evidence="9" type="ORF">V8V93_00665</name>
</gene>
<dbReference type="InterPro" id="IPR003594">
    <property type="entry name" value="HATPase_dom"/>
</dbReference>
<keyword evidence="5" id="KW-0418">Kinase</keyword>
<evidence type="ECO:0000256" key="2">
    <source>
        <dbReference type="ARBA" id="ARBA00012438"/>
    </source>
</evidence>
<keyword evidence="7" id="KW-0902">Two-component regulatory system</keyword>
<dbReference type="PANTHER" id="PTHR42878:SF7">
    <property type="entry name" value="SENSOR HISTIDINE KINASE GLRK"/>
    <property type="match status" value="1"/>
</dbReference>
<evidence type="ECO:0000313" key="9">
    <source>
        <dbReference type="EMBL" id="WWX22724.1"/>
    </source>
</evidence>
<dbReference type="InterPro" id="IPR036890">
    <property type="entry name" value="HATPase_C_sf"/>
</dbReference>
<keyword evidence="10" id="KW-1185">Reference proteome</keyword>
<evidence type="ECO:0000256" key="6">
    <source>
        <dbReference type="ARBA" id="ARBA00022840"/>
    </source>
</evidence>
<evidence type="ECO:0000256" key="1">
    <source>
        <dbReference type="ARBA" id="ARBA00000085"/>
    </source>
</evidence>
<dbReference type="InterPro" id="IPR004358">
    <property type="entry name" value="Sig_transdc_His_kin-like_C"/>
</dbReference>
<evidence type="ECO:0000259" key="8">
    <source>
        <dbReference type="PROSITE" id="PS50109"/>
    </source>
</evidence>
<reference evidence="9 10" key="1">
    <citation type="submission" date="2024-03" db="EMBL/GenBank/DDBJ databases">
        <title>Phenotype and Genome Characterization of a Sulfate-Reducing Bacterium Pseudodesulfovibrio sp. strain 5S69, isolated from Petroleum Reservoir in Tatarstan (Russia).</title>
        <authorList>
            <person name="Bidzhieva S.K."/>
            <person name="Kadnikov V."/>
            <person name="Tourova T.P."/>
            <person name="Samigullina S.R."/>
            <person name="Sokolova D.S."/>
            <person name="Poltaraus A.B."/>
            <person name="Avtukh A.N."/>
            <person name="Tereshina V.M."/>
            <person name="Mardanov A.V."/>
            <person name="Nazina T.N."/>
        </authorList>
    </citation>
    <scope>NUCLEOTIDE SEQUENCE [LARGE SCALE GENOMIC DNA]</scope>
    <source>
        <strain evidence="9 10">5S69</strain>
    </source>
</reference>
<dbReference type="SMART" id="SM00387">
    <property type="entry name" value="HATPase_c"/>
    <property type="match status" value="1"/>
</dbReference>
<organism evidence="9 10">
    <name type="scientific">Pseudodesulfovibrio methanolicus</name>
    <dbReference type="NCBI Taxonomy" id="3126690"/>
    <lineage>
        <taxon>Bacteria</taxon>
        <taxon>Pseudomonadati</taxon>
        <taxon>Thermodesulfobacteriota</taxon>
        <taxon>Desulfovibrionia</taxon>
        <taxon>Desulfovibrionales</taxon>
        <taxon>Desulfovibrionaceae</taxon>
    </lineage>
</organism>
<dbReference type="InterPro" id="IPR050351">
    <property type="entry name" value="BphY/WalK/GraS-like"/>
</dbReference>
<feature type="domain" description="Histidine kinase" evidence="8">
    <location>
        <begin position="305"/>
        <end position="465"/>
    </location>
</feature>
<keyword evidence="3" id="KW-0808">Transferase</keyword>
<dbReference type="SUPFAM" id="SSF55874">
    <property type="entry name" value="ATPase domain of HSP90 chaperone/DNA topoisomerase II/histidine kinase"/>
    <property type="match status" value="1"/>
</dbReference>
<dbReference type="PRINTS" id="PR00344">
    <property type="entry name" value="BCTRLSENSOR"/>
</dbReference>
<dbReference type="EC" id="2.7.13.3" evidence="2"/>
<evidence type="ECO:0000256" key="3">
    <source>
        <dbReference type="ARBA" id="ARBA00022679"/>
    </source>
</evidence>
<keyword evidence="6 9" id="KW-0067">ATP-binding</keyword>
<dbReference type="PROSITE" id="PS50109">
    <property type="entry name" value="HIS_KIN"/>
    <property type="match status" value="1"/>
</dbReference>
<protein>
    <recommendedName>
        <fullName evidence="2">histidine kinase</fullName>
        <ecNumber evidence="2">2.7.13.3</ecNumber>
    </recommendedName>
</protein>
<evidence type="ECO:0000256" key="4">
    <source>
        <dbReference type="ARBA" id="ARBA00022741"/>
    </source>
</evidence>
<evidence type="ECO:0000256" key="5">
    <source>
        <dbReference type="ARBA" id="ARBA00022777"/>
    </source>
</evidence>
<dbReference type="RefSeq" id="WP_338668434.1">
    <property type="nucleotide sequence ID" value="NZ_CP146609.1"/>
</dbReference>
<dbReference type="Pfam" id="PF02518">
    <property type="entry name" value="HATPase_c"/>
    <property type="match status" value="1"/>
</dbReference>
<dbReference type="InterPro" id="IPR005467">
    <property type="entry name" value="His_kinase_dom"/>
</dbReference>
<dbReference type="PANTHER" id="PTHR42878">
    <property type="entry name" value="TWO-COMPONENT HISTIDINE KINASE"/>
    <property type="match status" value="1"/>
</dbReference>